<feature type="domain" description="Endoribonuclease YicC-like C-terminal" evidence="7">
    <location>
        <begin position="173"/>
        <end position="292"/>
    </location>
</feature>
<dbReference type="NCBIfam" id="TIGR00255">
    <property type="entry name" value="YicC/YloC family endoribonuclease"/>
    <property type="match status" value="1"/>
</dbReference>
<evidence type="ECO:0000256" key="4">
    <source>
        <dbReference type="ARBA" id="ARBA00022801"/>
    </source>
</evidence>
<gene>
    <name evidence="8" type="ORF">IAA48_02735</name>
</gene>
<evidence type="ECO:0000256" key="1">
    <source>
        <dbReference type="ARBA" id="ARBA00001968"/>
    </source>
</evidence>
<dbReference type="Proteomes" id="UP000824205">
    <property type="component" value="Unassembled WGS sequence"/>
</dbReference>
<evidence type="ECO:0000256" key="5">
    <source>
        <dbReference type="ARBA" id="ARBA00035648"/>
    </source>
</evidence>
<evidence type="ECO:0000313" key="8">
    <source>
        <dbReference type="EMBL" id="HIW85387.1"/>
    </source>
</evidence>
<comment type="similarity">
    <text evidence="5">Belongs to the YicC/YloC family.</text>
</comment>
<evidence type="ECO:0000259" key="7">
    <source>
        <dbReference type="Pfam" id="PF08340"/>
    </source>
</evidence>
<dbReference type="InterPro" id="IPR013551">
    <property type="entry name" value="YicC-like_C"/>
</dbReference>
<organism evidence="8 9">
    <name type="scientific">Candidatus Eubacterium faecipullorum</name>
    <dbReference type="NCBI Taxonomy" id="2838571"/>
    <lineage>
        <taxon>Bacteria</taxon>
        <taxon>Bacillati</taxon>
        <taxon>Bacillota</taxon>
        <taxon>Clostridia</taxon>
        <taxon>Eubacteriales</taxon>
        <taxon>Eubacteriaceae</taxon>
        <taxon>Eubacterium</taxon>
    </lineage>
</organism>
<evidence type="ECO:0000256" key="3">
    <source>
        <dbReference type="ARBA" id="ARBA00022759"/>
    </source>
</evidence>
<dbReference type="InterPro" id="IPR013527">
    <property type="entry name" value="YicC-like_N"/>
</dbReference>
<evidence type="ECO:0000259" key="6">
    <source>
        <dbReference type="Pfam" id="PF03755"/>
    </source>
</evidence>
<dbReference type="Pfam" id="PF03755">
    <property type="entry name" value="YicC-like_N"/>
    <property type="match status" value="1"/>
</dbReference>
<dbReference type="AlphaFoldDB" id="A0A9D1REV7"/>
<comment type="cofactor">
    <cofactor evidence="1">
        <name>a divalent metal cation</name>
        <dbReference type="ChEBI" id="CHEBI:60240"/>
    </cofactor>
</comment>
<evidence type="ECO:0000313" key="9">
    <source>
        <dbReference type="Proteomes" id="UP000824205"/>
    </source>
</evidence>
<keyword evidence="3" id="KW-0255">Endonuclease</keyword>
<evidence type="ECO:0000256" key="2">
    <source>
        <dbReference type="ARBA" id="ARBA00022722"/>
    </source>
</evidence>
<protein>
    <submittedName>
        <fullName evidence="8">YicC family protein</fullName>
    </submittedName>
</protein>
<keyword evidence="2" id="KW-0540">Nuclease</keyword>
<sequence length="292" mass="33091">MIRSMTGFGRATAESQGYFITVELKSVNHRYFDFNCRLPRQYGFAEEKLKSYINSRVARGKIDCFLGVEALKTDDAEVLVNHTLAGAYVQALKELSDTYALQADFGASAIARFLDVLVLKKSDEDEELLWSLIEPVAKEAVDKFVAMREVEGEKLRRDIALRTDNIIDSVTFIEERSPLTVKEYNDKLVARVHELIGDVSLDESRIIQEVAIFADKVAVAEETVRLRSHIAQLRSFLNSEEAIGRKMDFLVQEINREANTIGSKASDVEIARKVVEIKAEVEKIREQIQNIE</sequence>
<dbReference type="Pfam" id="PF08340">
    <property type="entry name" value="YicC-like_C"/>
    <property type="match status" value="1"/>
</dbReference>
<reference evidence="8" key="2">
    <citation type="submission" date="2021-04" db="EMBL/GenBank/DDBJ databases">
        <authorList>
            <person name="Gilroy R."/>
        </authorList>
    </citation>
    <scope>NUCLEOTIDE SEQUENCE</scope>
    <source>
        <strain evidence="8">421</strain>
    </source>
</reference>
<keyword evidence="4" id="KW-0378">Hydrolase</keyword>
<dbReference type="InterPro" id="IPR005229">
    <property type="entry name" value="YicC/YloC-like"/>
</dbReference>
<dbReference type="GO" id="GO:0004521">
    <property type="term" value="F:RNA endonuclease activity"/>
    <property type="evidence" value="ECO:0007669"/>
    <property type="project" value="InterPro"/>
</dbReference>
<dbReference type="PANTHER" id="PTHR30636:SF3">
    <property type="entry name" value="UPF0701 PROTEIN YICC"/>
    <property type="match status" value="1"/>
</dbReference>
<dbReference type="PANTHER" id="PTHR30636">
    <property type="entry name" value="UPF0701 PROTEIN YICC"/>
    <property type="match status" value="1"/>
</dbReference>
<dbReference type="GO" id="GO:0016787">
    <property type="term" value="F:hydrolase activity"/>
    <property type="evidence" value="ECO:0007669"/>
    <property type="project" value="UniProtKB-KW"/>
</dbReference>
<proteinExistence type="inferred from homology"/>
<reference evidence="8" key="1">
    <citation type="journal article" date="2021" name="PeerJ">
        <title>Extensive microbial diversity within the chicken gut microbiome revealed by metagenomics and culture.</title>
        <authorList>
            <person name="Gilroy R."/>
            <person name="Ravi A."/>
            <person name="Getino M."/>
            <person name="Pursley I."/>
            <person name="Horton D.L."/>
            <person name="Alikhan N.F."/>
            <person name="Baker D."/>
            <person name="Gharbi K."/>
            <person name="Hall N."/>
            <person name="Watson M."/>
            <person name="Adriaenssens E.M."/>
            <person name="Foster-Nyarko E."/>
            <person name="Jarju S."/>
            <person name="Secka A."/>
            <person name="Antonio M."/>
            <person name="Oren A."/>
            <person name="Chaudhuri R.R."/>
            <person name="La Ragione R."/>
            <person name="Hildebrand F."/>
            <person name="Pallen M.J."/>
        </authorList>
    </citation>
    <scope>NUCLEOTIDE SEQUENCE</scope>
    <source>
        <strain evidence="8">421</strain>
    </source>
</reference>
<feature type="domain" description="Endoribonuclease YicC-like N-terminal" evidence="6">
    <location>
        <begin position="2"/>
        <end position="156"/>
    </location>
</feature>
<accession>A0A9D1REV7</accession>
<dbReference type="EMBL" id="DXGE01000011">
    <property type="protein sequence ID" value="HIW85387.1"/>
    <property type="molecule type" value="Genomic_DNA"/>
</dbReference>
<comment type="caution">
    <text evidence="8">The sequence shown here is derived from an EMBL/GenBank/DDBJ whole genome shotgun (WGS) entry which is preliminary data.</text>
</comment>
<name>A0A9D1REV7_9FIRM</name>